<dbReference type="FunFam" id="3.10.250.10:FF:000016">
    <property type="entry name" value="Scavenger receptor cysteine-rich protein type 12"/>
    <property type="match status" value="1"/>
</dbReference>
<dbReference type="Pfam" id="PF13229">
    <property type="entry name" value="Beta_helix"/>
    <property type="match status" value="2"/>
</dbReference>
<feature type="signal peptide" evidence="11">
    <location>
        <begin position="1"/>
        <end position="17"/>
    </location>
</feature>
<evidence type="ECO:0000256" key="1">
    <source>
        <dbReference type="ARBA" id="ARBA00004167"/>
    </source>
</evidence>
<evidence type="ECO:0000256" key="8">
    <source>
        <dbReference type="ARBA" id="ARBA00023180"/>
    </source>
</evidence>
<dbReference type="GO" id="GO:0016020">
    <property type="term" value="C:membrane"/>
    <property type="evidence" value="ECO:0007669"/>
    <property type="project" value="UniProtKB-SubCell"/>
</dbReference>
<feature type="non-terminal residue" evidence="13">
    <location>
        <position position="1"/>
    </location>
</feature>
<dbReference type="InterPro" id="IPR012334">
    <property type="entry name" value="Pectin_lyas_fold"/>
</dbReference>
<keyword evidence="8" id="KW-0325">Glycoprotein</keyword>
<evidence type="ECO:0000256" key="6">
    <source>
        <dbReference type="ARBA" id="ARBA00023136"/>
    </source>
</evidence>
<dbReference type="InterPro" id="IPR011050">
    <property type="entry name" value="Pectin_lyase_fold/virulence"/>
</dbReference>
<dbReference type="Gene3D" id="3.10.250.10">
    <property type="entry name" value="SRCR-like domain"/>
    <property type="match status" value="3"/>
</dbReference>
<protein>
    <submittedName>
        <fullName evidence="13">BARK protein</fullName>
    </submittedName>
</protein>
<feature type="disulfide bond" evidence="9">
    <location>
        <begin position="1925"/>
        <end position="1935"/>
    </location>
</feature>
<evidence type="ECO:0000259" key="12">
    <source>
        <dbReference type="PROSITE" id="PS50287"/>
    </source>
</evidence>
<dbReference type="Pfam" id="PF00530">
    <property type="entry name" value="SRCR"/>
    <property type="match status" value="3"/>
</dbReference>
<keyword evidence="7 9" id="KW-1015">Disulfide bond</keyword>
<dbReference type="Gene3D" id="3.10.100.10">
    <property type="entry name" value="Mannose-Binding Protein A, subunit A"/>
    <property type="match status" value="1"/>
</dbReference>
<comment type="subcellular location">
    <subcellularLocation>
        <location evidence="1">Membrane</location>
        <topology evidence="1">Single-pass membrane protein</topology>
    </subcellularLocation>
</comment>
<feature type="non-terminal residue" evidence="13">
    <location>
        <position position="2974"/>
    </location>
</feature>
<dbReference type="InterPro" id="IPR016186">
    <property type="entry name" value="C-type_lectin-like/link_sf"/>
</dbReference>
<evidence type="ECO:0000256" key="9">
    <source>
        <dbReference type="PROSITE-ProRule" id="PRU00196"/>
    </source>
</evidence>
<dbReference type="InterPro" id="IPR006626">
    <property type="entry name" value="PbH1"/>
</dbReference>
<evidence type="ECO:0000313" key="13">
    <source>
        <dbReference type="EMBL" id="KAG5345650.1"/>
    </source>
</evidence>
<feature type="domain" description="SRCR" evidence="12">
    <location>
        <begin position="989"/>
        <end position="1095"/>
    </location>
</feature>
<keyword evidence="3 11" id="KW-0732">Signal</keyword>
<dbReference type="SUPFAM" id="SSF51126">
    <property type="entry name" value="Pectin lyase-like"/>
    <property type="match status" value="3"/>
</dbReference>
<feature type="disulfide bond" evidence="9">
    <location>
        <begin position="1062"/>
        <end position="1072"/>
    </location>
</feature>
<evidence type="ECO:0000256" key="7">
    <source>
        <dbReference type="ARBA" id="ARBA00023157"/>
    </source>
</evidence>
<feature type="transmembrane region" description="Helical" evidence="10">
    <location>
        <begin position="2634"/>
        <end position="2658"/>
    </location>
</feature>
<feature type="disulfide bond" evidence="9">
    <location>
        <begin position="205"/>
        <end position="215"/>
    </location>
</feature>
<dbReference type="PRINTS" id="PR00258">
    <property type="entry name" value="SPERACTRCPTR"/>
</dbReference>
<dbReference type="PANTHER" id="PTHR47653:SF1">
    <property type="entry name" value="DELETED IN MALIGNANT BRAIN TUMORS 1 PROTEIN"/>
    <property type="match status" value="1"/>
</dbReference>
<sequence>MQRLWISLSILAVLAGALPDDRFDQTSIYYTVPVNESETNGSWNNGGLFEEHGGRIIRNQKVFERSKSPYLLREDLFIEKDAKLIIESGVEIRFSPMIGITVRGIIIAKGETHMPILLTAAETQVPSLRTSPTIRLVDGPSPLAGRLQLFHKGDWRSVCTNSRNWTRANLETACRQLGYQGGQWWSWIDRQWPSKPRLLYEEPGCRGTEPSLTTCEHWSERELGAGVCDYHPDLGISCLPRHDGASKAIKHWRGIRFEDAVYDKQKLIQQNTLYVRQSLSILRNTVIKYAGTGREYNITSAIHVEGVPPIMESISVLHSAFTGINVTTSDASVVINNCTVQYNRGYGIYVNSSSGMAHINNCTVSENGADGIKYVHADERPDDKLERNDVYDLCTFPSTVSQTFPITISMQQNKYAPNVKECPQQIFTTLGYVLTVHFLQMKTDRNDSAIIEVYDGTVRLLATVKVRNGTLPQSVTSTGHNLFIKFIAEPRTNALVFVRVSSGYKKTYDLNVTGSTITSNNGRGIIVEKLRSALHIHETSVSDNNHVAGVHVLGGAMDVNITDSRIAYNQGDGVNITVTGGNRNVSRSSISSNSGYGFAVWLNDSSSTEYVHFNQSTVIEYSQIFSNKDIGVLIGNSTGNSYVNVTGNWFNTSFETALQVESSWRKDNGLMRVQIGHNSFIRNEKLGIKLSPALNLDAIIEYNHFVDQATGAILIKNPLYEEFNILPAEVVIRHNEFYNNQGTFIVSIGLSPYNDAQKLLFTRNFLKHNRVRELFDNGDMRNVKLIPRSRVAAVVVVSSSNVQVFRNILNNLDSRYEIGSHLEDQSKVINCTYNWLGSAEEKIIFDRLFHRKDRYNLAKIEYLPYLLHNSNPGANTIIPNPTFVPQFIRSDSNEVGGEVDGQEELKAGEYIVKRDINVRPGGKLILQPGVTLRFPPAVGMMIAGKFDARGKKPSDILFTLKEELVMLPNNDTFSDENMIQVHETESMPVRLLGGKTNLEGRLQVKIGNEWGTVCNYGWTIQDAALVCHQLGFILDFENWLMERSQIPNAGINEKILLSNVRCTEYDNDITKCRAEREQDFENSCTHENDVGVRCLEAAWAGLRLGPLAQRSDLQYVTIEKAGLLDYKTNSFKPGNFLGSLEVFLIISRANYYFTLFICIIALQIDFARHSLNGIKVLNNLQDGLGVLYSDIYSADAINTVTNSDFSQNGGSGISFKQLGMRIVNSRIENNKIAGIRHNPALSAVQQREFAGWFLRKSDTTVDSPYNPIILPETTENIELANGETKYIITTKVISDSVRRIINIECKPSYVIGIQLLNPIENRSTEQIILHDSQHFDINQTVWHVKRDLSVFPVSSSSFVVLLEYDSGENALGGTVIVVTSLSAPRQNIHNKIVNGPIPLLSVTKTKIKNNKKGVLASYYNRYLNEIGYHFLRKANETIQLVECEISHNHEEAVYVHSPYWNIFQSNLSEISIHINNSLITDNGKGIHQFSRDARHSNNLFHWIMQDSTIERNHGGGFEVLLPDVWQYNENFTHSLYFGNNTWRNNEQFGFVVDGHFAHLNISYNRFDSNRCKTGLISMRGMEKKIRIDNNYIEGNNGVYMVEFRADSQSEILGDIYARFYRNEIKRNMYDLSNLGSRRTFDDPSYVVGFHGIQKVQVHKNLFGENSLDYELLAGIRTAKINNEVDVRENWWGTANDTSIRQRIFDFDDWNDHAVANYRPYLTSDSFEASTSAWRHINREIDLNNLGGRIVDNLSLYAKPEPYVIHSDITVMPEATLHIYPDVVMEFAPNVGILVLGTLKAIGVPGHEIIMRPIKRIDASANSTFSKLTPMKSSTNIMSMPDETIRLCKDGHCSGLHYEGFLEYFNRTTLQWIPLCDDRFTERNAQVACRQLGYDTLNVYVSYDRRYELHPGSLTRVWSWPEPLQCSGKEQSLEDCQIRLNGQLFGHRHECPWNGNFVFLHCGKRNLDDAYDYWGGIRIANSEFEAHLYEHHVHDIVTHETIRRVESVLKFINITGAGILHYEKSAAIQSIMKSPAIVHVNIDRSAYHGINVVSPTHMVELLFNTINNALGNGVNILSLTGEGRESDESTFTPIKDLNVPYHLFSMVDICDTAKEITIEERVIVYYKYDNYPINCVKIFRSAYRVKPFGFRLLQFNLYNSTGKPGRHDSITIYDGDIYNISTKVIGHLEVNTPDEKKLFRTQNPSISIRLFANGASNTHGFIAEIVTLPISAIGFNRDVQHNVSYSLISNCREGAVKYASAGEVNAIITLERNQFVNNCEKLYGNFTTCKSALWLDVQNTQLLHFRNNLVQRNQGGLTIRADSSGTATSLKGWIHNNLFTENFNKPALFVEGRQSSPYQQMTIFRNYFTKNNAPYDNNIILKQVVSNMTLNYLHGNLGMHLLEISGFEKVRSQFYQSTSHNGFYKNYAVDREGRSTIIAGTPGQQYVDNVFFNPDNDYEMQTTNKSQQLEIWRSHIDARHNWWGYNETLAVAGRIRDREDSFELLQVDYQPFHMNNKSVLSGKCPPAWDLVGDTCYILIGAPMDFYSARDFCRSANASMPFIMGDYLELWKFARKQQERFDYSERVWVQQLERVDQCTMFTYQTIEIDHCAQPNLFICEIDPRVNIDPLSWRKDIVAVGVLGAVGIALALLTAAIVLWASKSKKRKLERLERRNSIRQSLHSLRSVGSTSGFTELAYRRKPIATKHSTDTLNSNYKRMLNGGSLDSMDKSQLNSSIEDNQSYDVYEAHNPRYSPSTSDFKNTVQKYGAAQSVDNPVFDLAYRNEGFRNHSTFAARNGTADDAVAAAASNWSSPNIQSTSVDESPTVYANNESSSYLNNTSTLPLHSSIALTDSMIELKRDIEASSGVYDPMDYLKPPYDSTMLTPSQASEPVPEYASDFQPPVPPHPYHYEAESRPRSEALLETNFDTGEEKPLRSKSEVLLETNLDAFLVNEPTELTQLSAATRSKSQPLETAM</sequence>
<dbReference type="SUPFAM" id="SSF56487">
    <property type="entry name" value="SRCR-like"/>
    <property type="match status" value="3"/>
</dbReference>
<name>A0A836G6L2_9HYME</name>
<keyword evidence="14" id="KW-1185">Reference proteome</keyword>
<dbReference type="InterPro" id="IPR053243">
    <property type="entry name" value="SJ_maturation_regulator"/>
</dbReference>
<evidence type="ECO:0000256" key="4">
    <source>
        <dbReference type="ARBA" id="ARBA00022737"/>
    </source>
</evidence>
<evidence type="ECO:0000256" key="11">
    <source>
        <dbReference type="SAM" id="SignalP"/>
    </source>
</evidence>
<dbReference type="PROSITE" id="PS50287">
    <property type="entry name" value="SRCR_2"/>
    <property type="match status" value="3"/>
</dbReference>
<dbReference type="InterPro" id="IPR001190">
    <property type="entry name" value="SRCR"/>
</dbReference>
<reference evidence="13" key="1">
    <citation type="submission" date="2020-03" db="EMBL/GenBank/DDBJ databases">
        <title>Relaxed selection underlies rapid genomic changes in the transitions from sociality to social parasitism in ants.</title>
        <authorList>
            <person name="Bi X."/>
        </authorList>
    </citation>
    <scope>NUCLEOTIDE SEQUENCE</scope>
    <source>
        <strain evidence="13">BGI-DK2014a</strain>
        <tissue evidence="13">Whole body</tissue>
    </source>
</reference>
<accession>A0A836G6L2</accession>
<feature type="domain" description="SRCR" evidence="12">
    <location>
        <begin position="134"/>
        <end position="239"/>
    </location>
</feature>
<dbReference type="InterPro" id="IPR016187">
    <property type="entry name" value="CTDL_fold"/>
</dbReference>
<dbReference type="InterPro" id="IPR039448">
    <property type="entry name" value="Beta_helix"/>
</dbReference>
<evidence type="ECO:0000256" key="2">
    <source>
        <dbReference type="ARBA" id="ARBA00022692"/>
    </source>
</evidence>
<evidence type="ECO:0000256" key="10">
    <source>
        <dbReference type="SAM" id="Phobius"/>
    </source>
</evidence>
<dbReference type="SMART" id="SM00710">
    <property type="entry name" value="PbH1"/>
    <property type="match status" value="18"/>
</dbReference>
<dbReference type="InterPro" id="IPR036772">
    <property type="entry name" value="SRCR-like_dom_sf"/>
</dbReference>
<feature type="chain" id="PRO_5032632381" evidence="11">
    <location>
        <begin position="18"/>
        <end position="2974"/>
    </location>
</feature>
<comment type="caution">
    <text evidence="9">Lacks conserved residue(s) required for the propagation of feature annotation.</text>
</comment>
<dbReference type="SUPFAM" id="SSF56436">
    <property type="entry name" value="C-type lectin-like"/>
    <property type="match status" value="1"/>
</dbReference>
<proteinExistence type="predicted"/>
<dbReference type="Proteomes" id="UP000669903">
    <property type="component" value="Unassembled WGS sequence"/>
</dbReference>
<evidence type="ECO:0000256" key="5">
    <source>
        <dbReference type="ARBA" id="ARBA00022989"/>
    </source>
</evidence>
<evidence type="ECO:0000256" key="3">
    <source>
        <dbReference type="ARBA" id="ARBA00022729"/>
    </source>
</evidence>
<keyword evidence="5 10" id="KW-1133">Transmembrane helix</keyword>
<keyword evidence="4" id="KW-0677">Repeat</keyword>
<keyword evidence="6 10" id="KW-0472">Membrane</keyword>
<dbReference type="GO" id="GO:0045217">
    <property type="term" value="P:cell-cell junction maintenance"/>
    <property type="evidence" value="ECO:0007669"/>
    <property type="project" value="TreeGrafter"/>
</dbReference>
<dbReference type="PANTHER" id="PTHR47653">
    <property type="entry name" value="PROTEIN BARK BEETLE"/>
    <property type="match status" value="1"/>
</dbReference>
<dbReference type="Gene3D" id="2.160.20.10">
    <property type="entry name" value="Single-stranded right-handed beta-helix, Pectin lyase-like"/>
    <property type="match status" value="3"/>
</dbReference>
<organism evidence="13 14">
    <name type="scientific">Acromyrmex charruanus</name>
    <dbReference type="NCBI Taxonomy" id="2715315"/>
    <lineage>
        <taxon>Eukaryota</taxon>
        <taxon>Metazoa</taxon>
        <taxon>Ecdysozoa</taxon>
        <taxon>Arthropoda</taxon>
        <taxon>Hexapoda</taxon>
        <taxon>Insecta</taxon>
        <taxon>Pterygota</taxon>
        <taxon>Neoptera</taxon>
        <taxon>Endopterygota</taxon>
        <taxon>Hymenoptera</taxon>
        <taxon>Apocrita</taxon>
        <taxon>Aculeata</taxon>
        <taxon>Formicoidea</taxon>
        <taxon>Formicidae</taxon>
        <taxon>Myrmicinae</taxon>
        <taxon>Acromyrmex</taxon>
    </lineage>
</organism>
<dbReference type="EMBL" id="JAANIC010002179">
    <property type="protein sequence ID" value="KAG5345650.1"/>
    <property type="molecule type" value="Genomic_DNA"/>
</dbReference>
<feature type="domain" description="SRCR" evidence="12">
    <location>
        <begin position="1844"/>
        <end position="1962"/>
    </location>
</feature>
<dbReference type="PROSITE" id="PS00420">
    <property type="entry name" value="SRCR_1"/>
    <property type="match status" value="1"/>
</dbReference>
<gene>
    <name evidence="13" type="primary">Bark</name>
    <name evidence="13" type="ORF">G6Z76_0011060</name>
</gene>
<keyword evidence="2 10" id="KW-0812">Transmembrane</keyword>
<comment type="caution">
    <text evidence="13">The sequence shown here is derived from an EMBL/GenBank/DDBJ whole genome shotgun (WGS) entry which is preliminary data.</text>
</comment>
<dbReference type="SMART" id="SM00202">
    <property type="entry name" value="SR"/>
    <property type="match status" value="3"/>
</dbReference>
<evidence type="ECO:0000313" key="14">
    <source>
        <dbReference type="Proteomes" id="UP000669903"/>
    </source>
</evidence>